<dbReference type="STRING" id="709015.GCA_000472485_01407"/>
<evidence type="ECO:0000313" key="3">
    <source>
        <dbReference type="Proteomes" id="UP000266292"/>
    </source>
</evidence>
<sequence>MKQVLRVETKRQLKAFIDFPHELYKNAPYYVPELYIAQKDLLTPGKHPFHEHSTLQLYLAYQDGKVVGRIAAILNNNHNAFNKTQDGFFGFFDCVQDGEVANLLFQEVHQWLAAKGASTMIGPVNFSTNETCGMLVEGFDSSPVAMMPYNYPYYIPLLEELGFRKKVDLLAYQFGADGYNDKPYRLSEVIRARLEQKGITIRPISLKNYKQEAEKLREIYNSAWDKNLGFVPMTPKEFDYMAKDLKLIVDPDFCLVAEHEGRMIGFSLAIPDINQILKKIKKGRLLPTGIFKLLTQRKQINAVRIIALGVVEGYRKMGIEAVFYGAAMQKHREKNMKTAEASWILENNVMMNQGLLKMGAKPYKRYRIFEKAL</sequence>
<keyword evidence="3" id="KW-1185">Reference proteome</keyword>
<proteinExistence type="predicted"/>
<dbReference type="PROSITE" id="PS51186">
    <property type="entry name" value="GNAT"/>
    <property type="match status" value="1"/>
</dbReference>
<organism evidence="2 3">
    <name type="scientific">Pontibacter actiniarum</name>
    <dbReference type="NCBI Taxonomy" id="323450"/>
    <lineage>
        <taxon>Bacteria</taxon>
        <taxon>Pseudomonadati</taxon>
        <taxon>Bacteroidota</taxon>
        <taxon>Cytophagia</taxon>
        <taxon>Cytophagales</taxon>
        <taxon>Hymenobacteraceae</taxon>
        <taxon>Pontibacter</taxon>
    </lineage>
</organism>
<dbReference type="PANTHER" id="PTHR41368:SF1">
    <property type="entry name" value="PROTEIN YGHO"/>
    <property type="match status" value="1"/>
</dbReference>
<dbReference type="Gene3D" id="3.40.630.30">
    <property type="match status" value="1"/>
</dbReference>
<dbReference type="InterPro" id="IPR016181">
    <property type="entry name" value="Acyl_CoA_acyltransferase"/>
</dbReference>
<dbReference type="RefSeq" id="WP_025605825.1">
    <property type="nucleotide sequence ID" value="NZ_CP021235.1"/>
</dbReference>
<reference evidence="3" key="1">
    <citation type="submission" date="2017-05" db="EMBL/GenBank/DDBJ databases">
        <authorList>
            <person name="Ray J."/>
            <person name="Price M."/>
            <person name="Deutschbauer A."/>
        </authorList>
    </citation>
    <scope>NUCLEOTIDE SEQUENCE [LARGE SCALE GENOMIC DNA]</scope>
    <source>
        <strain evidence="3">DSM 19842</strain>
    </source>
</reference>
<dbReference type="EMBL" id="CP021235">
    <property type="protein sequence ID" value="ARS35214.1"/>
    <property type="molecule type" value="Genomic_DNA"/>
</dbReference>
<dbReference type="InterPro" id="IPR000182">
    <property type="entry name" value="GNAT_dom"/>
</dbReference>
<accession>A0A1X9YQU1</accession>
<dbReference type="InterPro" id="IPR039968">
    <property type="entry name" value="BcerS-like"/>
</dbReference>
<dbReference type="KEGG" id="pact:CA264_07035"/>
<name>A0A1X9YQU1_9BACT</name>
<dbReference type="AlphaFoldDB" id="A0A1X9YQU1"/>
<feature type="domain" description="N-acetyltransferase" evidence="1">
    <location>
        <begin position="199"/>
        <end position="373"/>
    </location>
</feature>
<dbReference type="OrthoDB" id="9806005at2"/>
<protein>
    <recommendedName>
        <fullName evidence="1">N-acetyltransferase domain-containing protein</fullName>
    </recommendedName>
</protein>
<dbReference type="PANTHER" id="PTHR41368">
    <property type="entry name" value="PROTEIN YGHO"/>
    <property type="match status" value="1"/>
</dbReference>
<evidence type="ECO:0000313" key="2">
    <source>
        <dbReference type="EMBL" id="ARS35214.1"/>
    </source>
</evidence>
<dbReference type="SUPFAM" id="SSF55729">
    <property type="entry name" value="Acyl-CoA N-acyltransferases (Nat)"/>
    <property type="match status" value="1"/>
</dbReference>
<gene>
    <name evidence="2" type="ORF">CA264_07035</name>
</gene>
<dbReference type="Proteomes" id="UP000266292">
    <property type="component" value="Chromosome"/>
</dbReference>
<evidence type="ECO:0000259" key="1">
    <source>
        <dbReference type="PROSITE" id="PS51186"/>
    </source>
</evidence>
<dbReference type="GO" id="GO:0016747">
    <property type="term" value="F:acyltransferase activity, transferring groups other than amino-acyl groups"/>
    <property type="evidence" value="ECO:0007669"/>
    <property type="project" value="InterPro"/>
</dbReference>